<evidence type="ECO:0000313" key="2">
    <source>
        <dbReference type="Proteomes" id="UP000299102"/>
    </source>
</evidence>
<keyword evidence="2" id="KW-1185">Reference proteome</keyword>
<protein>
    <submittedName>
        <fullName evidence="1">Uncharacterized protein</fullName>
    </submittedName>
</protein>
<name>A0A4C1Y242_EUMVA</name>
<dbReference type="Proteomes" id="UP000299102">
    <property type="component" value="Unassembled WGS sequence"/>
</dbReference>
<accession>A0A4C1Y242</accession>
<dbReference type="AlphaFoldDB" id="A0A4C1Y242"/>
<gene>
    <name evidence="1" type="ORF">EVAR_83697_1</name>
</gene>
<reference evidence="1 2" key="1">
    <citation type="journal article" date="2019" name="Commun. Biol.">
        <title>The bagworm genome reveals a unique fibroin gene that provides high tensile strength.</title>
        <authorList>
            <person name="Kono N."/>
            <person name="Nakamura H."/>
            <person name="Ohtoshi R."/>
            <person name="Tomita M."/>
            <person name="Numata K."/>
            <person name="Arakawa K."/>
        </authorList>
    </citation>
    <scope>NUCLEOTIDE SEQUENCE [LARGE SCALE GENOMIC DNA]</scope>
</reference>
<proteinExistence type="predicted"/>
<sequence>MAAILPANPMTGQVDDLIECFAMIHEDPFSRLKIMSPILIDEWIITWNLLITQLLRQLTAEVLYLGISPEAILLLLEIDRPASICGSARLHGIPPSSCVSTDHAPIMIRSPYPVLDSGLVPALDVNLSHSRCRSRSRF</sequence>
<evidence type="ECO:0000313" key="1">
    <source>
        <dbReference type="EMBL" id="GBP68609.1"/>
    </source>
</evidence>
<dbReference type="EMBL" id="BGZK01001017">
    <property type="protein sequence ID" value="GBP68609.1"/>
    <property type="molecule type" value="Genomic_DNA"/>
</dbReference>
<organism evidence="1 2">
    <name type="scientific">Eumeta variegata</name>
    <name type="common">Bagworm moth</name>
    <name type="synonym">Eumeta japonica</name>
    <dbReference type="NCBI Taxonomy" id="151549"/>
    <lineage>
        <taxon>Eukaryota</taxon>
        <taxon>Metazoa</taxon>
        <taxon>Ecdysozoa</taxon>
        <taxon>Arthropoda</taxon>
        <taxon>Hexapoda</taxon>
        <taxon>Insecta</taxon>
        <taxon>Pterygota</taxon>
        <taxon>Neoptera</taxon>
        <taxon>Endopterygota</taxon>
        <taxon>Lepidoptera</taxon>
        <taxon>Glossata</taxon>
        <taxon>Ditrysia</taxon>
        <taxon>Tineoidea</taxon>
        <taxon>Psychidae</taxon>
        <taxon>Oiketicinae</taxon>
        <taxon>Eumeta</taxon>
    </lineage>
</organism>
<comment type="caution">
    <text evidence="1">The sequence shown here is derived from an EMBL/GenBank/DDBJ whole genome shotgun (WGS) entry which is preliminary data.</text>
</comment>